<reference evidence="12" key="1">
    <citation type="submission" date="2016-11" db="EMBL/GenBank/DDBJ databases">
        <authorList>
            <person name="Varghese N."/>
            <person name="Submissions S."/>
        </authorList>
    </citation>
    <scope>NUCLEOTIDE SEQUENCE [LARGE SCALE GENOMIC DNA]</scope>
    <source>
        <strain evidence="12">DSM 16219</strain>
    </source>
</reference>
<dbReference type="NCBIfam" id="TIGR03160">
    <property type="entry name" value="cobT_DBIPRT"/>
    <property type="match status" value="1"/>
</dbReference>
<dbReference type="SUPFAM" id="SSF52733">
    <property type="entry name" value="Nicotinate mononucleotide:5,6-dimethylbenzimidazole phosphoribosyltransferase (CobT)"/>
    <property type="match status" value="1"/>
</dbReference>
<dbReference type="NCBIfam" id="NF000996">
    <property type="entry name" value="PRK00105.1"/>
    <property type="match status" value="1"/>
</dbReference>
<dbReference type="Proteomes" id="UP000183994">
    <property type="component" value="Unassembled WGS sequence"/>
</dbReference>
<dbReference type="InterPro" id="IPR036087">
    <property type="entry name" value="Nict_dMeBzImd_PRibTrfase_sf"/>
</dbReference>
<keyword evidence="12" id="KW-1185">Reference proteome</keyword>
<gene>
    <name evidence="10" type="primary">cobT</name>
    <name evidence="11" type="ORF">SAMN02745216_03833</name>
</gene>
<keyword evidence="6 10" id="KW-0328">Glycosyltransferase</keyword>
<evidence type="ECO:0000256" key="3">
    <source>
        <dbReference type="ARBA" id="ARBA00011991"/>
    </source>
</evidence>
<dbReference type="GO" id="GO:0008939">
    <property type="term" value="F:nicotinate-nucleotide-dimethylbenzimidazole phosphoribosyltransferase activity"/>
    <property type="evidence" value="ECO:0007669"/>
    <property type="project" value="UniProtKB-UniRule"/>
</dbReference>
<dbReference type="UniPathway" id="UPA00061">
    <property type="reaction ID" value="UER00516"/>
</dbReference>
<dbReference type="STRING" id="1121393.SAMN02745216_03833"/>
<dbReference type="Gene3D" id="1.10.1610.10">
    <property type="match status" value="1"/>
</dbReference>
<evidence type="ECO:0000313" key="12">
    <source>
        <dbReference type="Proteomes" id="UP000183994"/>
    </source>
</evidence>
<comment type="pathway">
    <text evidence="1 10">Nucleoside biosynthesis; alpha-ribazole biosynthesis; alpha-ribazole from 5,6-dimethylbenzimidazole: step 1/2.</text>
</comment>
<dbReference type="AlphaFoldDB" id="A0A1M6U9G5"/>
<evidence type="ECO:0000256" key="1">
    <source>
        <dbReference type="ARBA" id="ARBA00005049"/>
    </source>
</evidence>
<evidence type="ECO:0000313" key="11">
    <source>
        <dbReference type="EMBL" id="SHK65915.1"/>
    </source>
</evidence>
<dbReference type="InterPro" id="IPR003200">
    <property type="entry name" value="Nict_dMeBzImd_PRibTrfase"/>
</dbReference>
<dbReference type="PANTHER" id="PTHR43463">
    <property type="entry name" value="NICOTINATE-NUCLEOTIDE--DIMETHYLBENZIMIDAZOLE PHOSPHORIBOSYLTRANSFERASE"/>
    <property type="match status" value="1"/>
</dbReference>
<dbReference type="HAMAP" id="MF_00230">
    <property type="entry name" value="CobT"/>
    <property type="match status" value="1"/>
</dbReference>
<evidence type="ECO:0000256" key="7">
    <source>
        <dbReference type="ARBA" id="ARBA00022679"/>
    </source>
</evidence>
<protein>
    <recommendedName>
        <fullName evidence="4 10">Nicotinate-nucleotide--dimethylbenzimidazole phosphoribosyltransferase</fullName>
        <shortName evidence="10">NN:DBI PRT</shortName>
        <ecNumber evidence="3 10">2.4.2.21</ecNumber>
    </recommendedName>
    <alternativeName>
        <fullName evidence="8 10">N(1)-alpha-phosphoribosyltransferase</fullName>
    </alternativeName>
</protein>
<dbReference type="FunFam" id="3.40.50.10210:FF:000001">
    <property type="entry name" value="Nicotinate-nucleotide--dimethylbenzimidazole phosphoribosyltransferase"/>
    <property type="match status" value="1"/>
</dbReference>
<proteinExistence type="inferred from homology"/>
<dbReference type="RefSeq" id="WP_073477877.1">
    <property type="nucleotide sequence ID" value="NZ_FQZU01000030.1"/>
</dbReference>
<dbReference type="GO" id="GO:0009236">
    <property type="term" value="P:cobalamin biosynthetic process"/>
    <property type="evidence" value="ECO:0007669"/>
    <property type="project" value="UniProtKB-UniRule"/>
</dbReference>
<dbReference type="Gene3D" id="3.40.50.10210">
    <property type="match status" value="1"/>
</dbReference>
<evidence type="ECO:0000256" key="4">
    <source>
        <dbReference type="ARBA" id="ARBA00015486"/>
    </source>
</evidence>
<evidence type="ECO:0000256" key="6">
    <source>
        <dbReference type="ARBA" id="ARBA00022676"/>
    </source>
</evidence>
<comment type="similarity">
    <text evidence="2 10">Belongs to the CobT family.</text>
</comment>
<dbReference type="OrthoDB" id="9781491at2"/>
<name>A0A1M6U9G5_9BACT</name>
<comment type="function">
    <text evidence="10">Catalyzes the synthesis of alpha-ribazole-5'-phosphate from nicotinate mononucleotide (NAMN) and 5,6-dimethylbenzimidazole (DMB).</text>
</comment>
<evidence type="ECO:0000256" key="8">
    <source>
        <dbReference type="ARBA" id="ARBA00030686"/>
    </source>
</evidence>
<dbReference type="Pfam" id="PF02277">
    <property type="entry name" value="DBI_PRT"/>
    <property type="match status" value="1"/>
</dbReference>
<comment type="catalytic activity">
    <reaction evidence="9 10">
        <text>5,6-dimethylbenzimidazole + nicotinate beta-D-ribonucleotide = alpha-ribazole 5'-phosphate + nicotinate + H(+)</text>
        <dbReference type="Rhea" id="RHEA:11196"/>
        <dbReference type="ChEBI" id="CHEBI:15378"/>
        <dbReference type="ChEBI" id="CHEBI:15890"/>
        <dbReference type="ChEBI" id="CHEBI:32544"/>
        <dbReference type="ChEBI" id="CHEBI:57502"/>
        <dbReference type="ChEBI" id="CHEBI:57918"/>
        <dbReference type="EC" id="2.4.2.21"/>
    </reaction>
</comment>
<dbReference type="EMBL" id="FQZU01000030">
    <property type="protein sequence ID" value="SHK65915.1"/>
    <property type="molecule type" value="Genomic_DNA"/>
</dbReference>
<evidence type="ECO:0000256" key="10">
    <source>
        <dbReference type="HAMAP-Rule" id="MF_00230"/>
    </source>
</evidence>
<organism evidence="11 12">
    <name type="scientific">Desulfatibacillum alkenivorans DSM 16219</name>
    <dbReference type="NCBI Taxonomy" id="1121393"/>
    <lineage>
        <taxon>Bacteria</taxon>
        <taxon>Pseudomonadati</taxon>
        <taxon>Thermodesulfobacteriota</taxon>
        <taxon>Desulfobacteria</taxon>
        <taxon>Desulfobacterales</taxon>
        <taxon>Desulfatibacillaceae</taxon>
        <taxon>Desulfatibacillum</taxon>
    </lineage>
</organism>
<dbReference type="CDD" id="cd02439">
    <property type="entry name" value="DMB-PRT_CobT"/>
    <property type="match status" value="1"/>
</dbReference>
<evidence type="ECO:0000256" key="9">
    <source>
        <dbReference type="ARBA" id="ARBA00047340"/>
    </source>
</evidence>
<keyword evidence="5 10" id="KW-0169">Cobalamin biosynthesis</keyword>
<sequence>METKIKNLQDVLDSIQPIDESMVEQAKEHTAKLAVPPRALGRLHDIGEKLCGIMGVQDPDVSSKAVIVMAGDHGIVDEGVSAFPQEVTGEMVKNFLAGGAGINCLCRHVGAKVIVVDMGMKVDPTSLGLETGDIFFSHKIAPGTENFAKGPAMTKEQAEKAILCGFERASALINEGVQVLGTGDMGIGNTTPSAAIGAVLTGAGLDDMTGRGTGVDDQGLKRKKAAIQKGIDVNQPNPKDGLDVLAKVGGYEIAGIAGIVLAAAYHKKPVVIDGFISTAGALIAQALCPLAGQYMFAGHCSEEPGHKLMLDHLGLKPILDLGLRLGEGTGGALAMNILEASVKVFKEVLTFEQAGVTNKE</sequence>
<feature type="active site" description="Proton acceptor" evidence="10">
    <location>
        <position position="327"/>
    </location>
</feature>
<evidence type="ECO:0000256" key="5">
    <source>
        <dbReference type="ARBA" id="ARBA00022573"/>
    </source>
</evidence>
<dbReference type="InterPro" id="IPR023195">
    <property type="entry name" value="Nict_dMeBzImd_PRibTrfase_N"/>
</dbReference>
<keyword evidence="7 10" id="KW-0808">Transferase</keyword>
<dbReference type="PANTHER" id="PTHR43463:SF1">
    <property type="entry name" value="NICOTINATE-NUCLEOTIDE--DIMETHYLBENZIMIDAZOLE PHOSPHORIBOSYLTRANSFERASE"/>
    <property type="match status" value="1"/>
</dbReference>
<dbReference type="InterPro" id="IPR017846">
    <property type="entry name" value="Nict_dMeBzImd_PRibTrfase_bact"/>
</dbReference>
<accession>A0A1M6U9G5</accession>
<evidence type="ECO:0000256" key="2">
    <source>
        <dbReference type="ARBA" id="ARBA00007110"/>
    </source>
</evidence>
<dbReference type="EC" id="2.4.2.21" evidence="3 10"/>